<sequence>MTAYLIGDLEIFDLEQIQDYRAKALPLVERFGGKALALDATPLDLENWQSGNMILLEFPDRQSIEALFASPEYAPLAKQRQAASKSRLIAIDGLGS</sequence>
<dbReference type="Gene3D" id="3.30.70.100">
    <property type="match status" value="1"/>
</dbReference>
<dbReference type="InterPro" id="IPR010753">
    <property type="entry name" value="DUF1330"/>
</dbReference>
<evidence type="ECO:0000313" key="3">
    <source>
        <dbReference type="Proteomes" id="UP000527143"/>
    </source>
</evidence>
<dbReference type="SUPFAM" id="SSF54909">
    <property type="entry name" value="Dimeric alpha+beta barrel"/>
    <property type="match status" value="1"/>
</dbReference>
<dbReference type="AlphaFoldDB" id="A0A840YS20"/>
<protein>
    <submittedName>
        <fullName evidence="2">Uncharacterized protein (DUF1330 family)</fullName>
    </submittedName>
</protein>
<dbReference type="Proteomes" id="UP000527143">
    <property type="component" value="Unassembled WGS sequence"/>
</dbReference>
<dbReference type="Pfam" id="PF07045">
    <property type="entry name" value="DUF1330"/>
    <property type="match status" value="1"/>
</dbReference>
<comment type="caution">
    <text evidence="2">The sequence shown here is derived from an EMBL/GenBank/DDBJ whole genome shotgun (WGS) entry which is preliminary data.</text>
</comment>
<accession>A0A840YS20</accession>
<dbReference type="RefSeq" id="WP_184091016.1">
    <property type="nucleotide sequence ID" value="NZ_JACIJF010000018.1"/>
</dbReference>
<keyword evidence="3" id="KW-1185">Reference proteome</keyword>
<proteinExistence type="predicted"/>
<gene>
    <name evidence="2" type="ORF">FHT02_003734</name>
</gene>
<dbReference type="EMBL" id="JACIJF010000018">
    <property type="protein sequence ID" value="MBB5712474.1"/>
    <property type="molecule type" value="Genomic_DNA"/>
</dbReference>
<evidence type="ECO:0000313" key="2">
    <source>
        <dbReference type="EMBL" id="MBB5712474.1"/>
    </source>
</evidence>
<organism evidence="2 3">
    <name type="scientific">Sphingomonas xinjiangensis</name>
    <dbReference type="NCBI Taxonomy" id="643568"/>
    <lineage>
        <taxon>Bacteria</taxon>
        <taxon>Pseudomonadati</taxon>
        <taxon>Pseudomonadota</taxon>
        <taxon>Alphaproteobacteria</taxon>
        <taxon>Sphingomonadales</taxon>
        <taxon>Sphingomonadaceae</taxon>
        <taxon>Sphingomonas</taxon>
    </lineage>
</organism>
<dbReference type="InterPro" id="IPR011008">
    <property type="entry name" value="Dimeric_a/b-barrel"/>
</dbReference>
<feature type="domain" description="DUF1330" evidence="1">
    <location>
        <begin position="2"/>
        <end position="93"/>
    </location>
</feature>
<dbReference type="PANTHER" id="PTHR41521">
    <property type="match status" value="1"/>
</dbReference>
<reference evidence="2 3" key="1">
    <citation type="submission" date="2020-08" db="EMBL/GenBank/DDBJ databases">
        <title>Genomic Encyclopedia of Type Strains, Phase IV (KMG-IV): sequencing the most valuable type-strain genomes for metagenomic binning, comparative biology and taxonomic classification.</title>
        <authorList>
            <person name="Goeker M."/>
        </authorList>
    </citation>
    <scope>NUCLEOTIDE SEQUENCE [LARGE SCALE GENOMIC DNA]</scope>
    <source>
        <strain evidence="2 3">DSM 26736</strain>
    </source>
</reference>
<name>A0A840YS20_9SPHN</name>
<evidence type="ECO:0000259" key="1">
    <source>
        <dbReference type="Pfam" id="PF07045"/>
    </source>
</evidence>
<dbReference type="PANTHER" id="PTHR41521:SF4">
    <property type="entry name" value="BLR0684 PROTEIN"/>
    <property type="match status" value="1"/>
</dbReference>